<proteinExistence type="inferred from homology"/>
<evidence type="ECO:0000256" key="2">
    <source>
        <dbReference type="ARBA" id="ARBA00009265"/>
    </source>
</evidence>
<dbReference type="Proteomes" id="UP000019374">
    <property type="component" value="Unassembled WGS sequence"/>
</dbReference>
<gene>
    <name evidence="5" type="ORF">OCS_01221</name>
</gene>
<feature type="compositionally biased region" description="Basic and acidic residues" evidence="4">
    <location>
        <begin position="170"/>
        <end position="186"/>
    </location>
</feature>
<dbReference type="GO" id="GO:0031048">
    <property type="term" value="P:regulatory ncRNA-mediated heterochromatin formation"/>
    <property type="evidence" value="ECO:0007669"/>
    <property type="project" value="TreeGrafter"/>
</dbReference>
<feature type="compositionally biased region" description="Basic and acidic residues" evidence="4">
    <location>
        <begin position="360"/>
        <end position="371"/>
    </location>
</feature>
<dbReference type="GO" id="GO:1902369">
    <property type="term" value="P:negative regulation of RNA catabolic process"/>
    <property type="evidence" value="ECO:0007669"/>
    <property type="project" value="TreeGrafter"/>
</dbReference>
<feature type="compositionally biased region" description="Basic and acidic residues" evidence="4">
    <location>
        <begin position="66"/>
        <end position="82"/>
    </location>
</feature>
<evidence type="ECO:0000256" key="1">
    <source>
        <dbReference type="ARBA" id="ARBA00004123"/>
    </source>
</evidence>
<evidence type="ECO:0000313" key="5">
    <source>
        <dbReference type="EMBL" id="EQL03059.1"/>
    </source>
</evidence>
<evidence type="ECO:0000256" key="4">
    <source>
        <dbReference type="SAM" id="MobiDB-lite"/>
    </source>
</evidence>
<dbReference type="HOGENOM" id="CLU_007550_0_0_1"/>
<dbReference type="OrthoDB" id="297219at2759"/>
<feature type="region of interest" description="Disordered" evidence="4">
    <location>
        <begin position="316"/>
        <end position="373"/>
    </location>
</feature>
<dbReference type="Pfam" id="PF08424">
    <property type="entry name" value="NRDE-2"/>
    <property type="match status" value="1"/>
</dbReference>
<keyword evidence="3" id="KW-0539">Nucleus</keyword>
<comment type="similarity">
    <text evidence="2">Belongs to the NRDE2 family.</text>
</comment>
<dbReference type="InterPro" id="IPR013633">
    <property type="entry name" value="NRDE-2"/>
</dbReference>
<evidence type="ECO:0000256" key="3">
    <source>
        <dbReference type="ARBA" id="ARBA00023242"/>
    </source>
</evidence>
<feature type="region of interest" description="Disordered" evidence="4">
    <location>
        <begin position="1"/>
        <end position="236"/>
    </location>
</feature>
<feature type="compositionally biased region" description="Basic and acidic residues" evidence="4">
    <location>
        <begin position="123"/>
        <end position="134"/>
    </location>
</feature>
<evidence type="ECO:0000313" key="6">
    <source>
        <dbReference type="Proteomes" id="UP000019374"/>
    </source>
</evidence>
<dbReference type="PANTHER" id="PTHR13471">
    <property type="entry name" value="TETRATRICOPEPTIDE-LIKE HELICAL"/>
    <property type="match status" value="1"/>
</dbReference>
<feature type="compositionally biased region" description="Basic and acidic residues" evidence="4">
    <location>
        <begin position="92"/>
        <end position="108"/>
    </location>
</feature>
<dbReference type="AlphaFoldDB" id="T5AKD4"/>
<accession>T5AKD4</accession>
<comment type="subcellular location">
    <subcellularLocation>
        <location evidence="1">Nucleus</location>
    </subcellularLocation>
</comment>
<feature type="compositionally biased region" description="Basic and acidic residues" evidence="4">
    <location>
        <begin position="144"/>
        <end position="160"/>
    </location>
</feature>
<dbReference type="InterPro" id="IPR011990">
    <property type="entry name" value="TPR-like_helical_dom_sf"/>
</dbReference>
<dbReference type="eggNOG" id="KOG1972">
    <property type="taxonomic scope" value="Eukaryota"/>
</dbReference>
<feature type="compositionally biased region" description="Basic residues" evidence="4">
    <location>
        <begin position="48"/>
        <end position="65"/>
    </location>
</feature>
<dbReference type="PANTHER" id="PTHR13471:SF0">
    <property type="entry name" value="NUCLEAR EXOSOME REGULATOR NRDE2"/>
    <property type="match status" value="1"/>
</dbReference>
<organism evidence="5 6">
    <name type="scientific">Ophiocordyceps sinensis (strain Co18 / CGMCC 3.14243)</name>
    <name type="common">Yarsagumba caterpillar fungus</name>
    <name type="synonym">Hirsutella sinensis</name>
    <dbReference type="NCBI Taxonomy" id="911162"/>
    <lineage>
        <taxon>Eukaryota</taxon>
        <taxon>Fungi</taxon>
        <taxon>Dikarya</taxon>
        <taxon>Ascomycota</taxon>
        <taxon>Pezizomycotina</taxon>
        <taxon>Sordariomycetes</taxon>
        <taxon>Hypocreomycetidae</taxon>
        <taxon>Hypocreales</taxon>
        <taxon>Ophiocordycipitaceae</taxon>
        <taxon>Ophiocordyceps</taxon>
    </lineage>
</organism>
<feature type="compositionally biased region" description="Basic residues" evidence="4">
    <location>
        <begin position="109"/>
        <end position="122"/>
    </location>
</feature>
<sequence>MAAGDDDDKKKMIVPKFSSYKPKAPLPSLDAPSEKPEAEAREGDERHHRSSRHHHRSHHHRHHDSHGRERSGREEERRSSKERSHHRHHDSHGRERSSREEEHRSSRDRSHHRRHDSHRREKSGREEEHRSSRDHSHHRHHDGHGREKPSREEEHRSSKERSHHRHHDSHGRERSSREEEHRSSRDRSHHRHHDGHARERSSREEEHRSSRDREHTRSRKEKPKHPPGRNAVASVPGLFVIDKKGDPLIRRYGLERSKIPQFTRLRGGRVMGTDGRLLLHHDGPREEFSLLFPGERRPGSRITGGLRSRGWQKRVPVMLRPRKGKSPPDFANGYLPVENPRKGKDGDSSGDEDQPSWRSIEGKAKAVRDVDSDVEESDASLSKFGVADHDYSPLKLKSMQLNKQVADHPDDMDAWLELADHQDVLLRDGETIDDRAGENTAHSFTEIKVHMLESALTHASRPEDRQRVLVALMHEGLKIWDTKAAAKKWSRISDDELRSFALWKTHLDYSMANMATFHYENVNQMILERLHLTVSRSNLQSKEDLEEAISIFLRATKFFRDAGYKELAVAAWQGLLELNLFRPESVKGGSEVLAAFEAYWEDEMPRIGDADAQGWRHHLRSGELGDAPGTTAVQESAETRGQDPYRAWATAERARGEKATLPARTMDPDTDDDPFRVVMYSDIKQWLFVIPQDCLPHATRQLIDAFLLFCGLPLAFRCSSWLERAYHDQFLAGSSTHVRLQPAWEAKPEDHEAAQRKAPSFSNGNCFARMSPDLLFSKSSWFQYFDVAGVAGLSWVETALKQLVYSAPIPDLALYYQGFCFARNPSLVRKQSKALLTRYSTDVQLFNAYAWAEFANGKVDVASKVFTSAIGSQQMCSASTGFLLFKTWSWMELERGDKQMATMRLCACVDESLRKPKLGQVGVSPATVLRARHAFASNSQQSLYEGKWETASSHAECLALLSYLTGEGGGEPTSARQGNVSAAMDVVESMSKEMRSGDSGNDVVCELLFQWASRILYFHASKGAFRRVYAREQLARFIDRFPRNTVFLKLYEWADVTIRVVDETRQLLYDKVLVKTEDSVSSRLVAIEHELGFGNANSTRAAFEQAVCSDVCKHNTMIWVAYARFCQSQKQLQPQAKEVFYRALAHCPWSKEVMMEAFETLVGGLESDELRSVYKAMTSKGLRIHVDLDEYLESTSKGGAT</sequence>
<feature type="compositionally biased region" description="Basic and acidic residues" evidence="4">
    <location>
        <begin position="32"/>
        <end position="47"/>
    </location>
</feature>
<dbReference type="Gene3D" id="1.25.40.10">
    <property type="entry name" value="Tetratricopeptide repeat domain"/>
    <property type="match status" value="1"/>
</dbReference>
<protein>
    <submittedName>
        <fullName evidence="5">DUF1740-domain-containing protein</fullName>
    </submittedName>
</protein>
<name>T5AKD4_OPHSC</name>
<dbReference type="EMBL" id="KE652242">
    <property type="protein sequence ID" value="EQL03059.1"/>
    <property type="molecule type" value="Genomic_DNA"/>
</dbReference>
<feature type="compositionally biased region" description="Basic residues" evidence="4">
    <location>
        <begin position="216"/>
        <end position="227"/>
    </location>
</feature>
<feature type="compositionally biased region" description="Basic and acidic residues" evidence="4">
    <location>
        <begin position="196"/>
        <end position="215"/>
    </location>
</feature>
<dbReference type="GO" id="GO:0071013">
    <property type="term" value="C:catalytic step 2 spliceosome"/>
    <property type="evidence" value="ECO:0007669"/>
    <property type="project" value="TreeGrafter"/>
</dbReference>
<reference evidence="5 6" key="1">
    <citation type="journal article" date="2013" name="Chin. Sci. Bull.">
        <title>Genome survey uncovers the secrets of sex and lifestyle in caterpillar fungus.</title>
        <authorList>
            <person name="Hu X."/>
            <person name="Zhang Y."/>
            <person name="Xiao G."/>
            <person name="Zheng P."/>
            <person name="Xia Y."/>
            <person name="Zhang X."/>
            <person name="St Leger R.J."/>
            <person name="Liu X."/>
            <person name="Wang C."/>
        </authorList>
    </citation>
    <scope>NUCLEOTIDE SEQUENCE [LARGE SCALE GENOMIC DNA]</scope>
    <source>
        <strain evidence="6">Co18 / CGMCC 3.14243</strain>
        <tissue evidence="5">Fruit-body</tissue>
    </source>
</reference>